<protein>
    <recommendedName>
        <fullName evidence="3">histidine kinase</fullName>
        <ecNumber evidence="3">2.7.13.3</ecNumber>
    </recommendedName>
</protein>
<dbReference type="InterPro" id="IPR003661">
    <property type="entry name" value="HisK_dim/P_dom"/>
</dbReference>
<accession>A0ABX0I6P4</accession>
<dbReference type="InterPro" id="IPR003660">
    <property type="entry name" value="HAMP_dom"/>
</dbReference>
<dbReference type="SMART" id="SM00388">
    <property type="entry name" value="HisKA"/>
    <property type="match status" value="1"/>
</dbReference>
<keyword evidence="5" id="KW-0597">Phosphoprotein</keyword>
<dbReference type="Gene3D" id="3.30.565.10">
    <property type="entry name" value="Histidine kinase-like ATPase, C-terminal domain"/>
    <property type="match status" value="1"/>
</dbReference>
<dbReference type="CDD" id="cd00075">
    <property type="entry name" value="HATPase"/>
    <property type="match status" value="1"/>
</dbReference>
<keyword evidence="6" id="KW-0808">Transferase</keyword>
<keyword evidence="8 13" id="KW-0418">Kinase</keyword>
<dbReference type="PROSITE" id="PS50885">
    <property type="entry name" value="HAMP"/>
    <property type="match status" value="1"/>
</dbReference>
<evidence type="ECO:0000256" key="3">
    <source>
        <dbReference type="ARBA" id="ARBA00012438"/>
    </source>
</evidence>
<feature type="domain" description="Histidine kinase" evidence="11">
    <location>
        <begin position="262"/>
        <end position="471"/>
    </location>
</feature>
<keyword evidence="10" id="KW-0812">Transmembrane</keyword>
<evidence type="ECO:0000256" key="1">
    <source>
        <dbReference type="ARBA" id="ARBA00000085"/>
    </source>
</evidence>
<dbReference type="PANTHER" id="PTHR44936:SF10">
    <property type="entry name" value="SENSOR PROTEIN RSTB"/>
    <property type="match status" value="1"/>
</dbReference>
<dbReference type="Proteomes" id="UP000800984">
    <property type="component" value="Unassembled WGS sequence"/>
</dbReference>
<dbReference type="InterPro" id="IPR036890">
    <property type="entry name" value="HATPase_C_sf"/>
</dbReference>
<dbReference type="RefSeq" id="WP_166077550.1">
    <property type="nucleotide sequence ID" value="NZ_JAAJBT010000005.1"/>
</dbReference>
<keyword evidence="4" id="KW-1003">Cell membrane</keyword>
<dbReference type="PANTHER" id="PTHR44936">
    <property type="entry name" value="SENSOR PROTEIN CREC"/>
    <property type="match status" value="1"/>
</dbReference>
<dbReference type="PROSITE" id="PS50109">
    <property type="entry name" value="HIS_KIN"/>
    <property type="match status" value="1"/>
</dbReference>
<dbReference type="EMBL" id="JAAJBT010000005">
    <property type="protein sequence ID" value="NHM02366.1"/>
    <property type="molecule type" value="Genomic_DNA"/>
</dbReference>
<dbReference type="Gene3D" id="6.10.340.10">
    <property type="match status" value="1"/>
</dbReference>
<feature type="transmembrane region" description="Helical" evidence="10">
    <location>
        <begin position="172"/>
        <end position="190"/>
    </location>
</feature>
<evidence type="ECO:0000313" key="13">
    <source>
        <dbReference type="EMBL" id="NHM02366.1"/>
    </source>
</evidence>
<comment type="caution">
    <text evidence="13">The sequence shown here is derived from an EMBL/GenBank/DDBJ whole genome shotgun (WGS) entry which is preliminary data.</text>
</comment>
<reference evidence="13 14" key="1">
    <citation type="submission" date="2020-02" db="EMBL/GenBank/DDBJ databases">
        <authorList>
            <person name="Chen W.-M."/>
        </authorList>
    </citation>
    <scope>NUCLEOTIDE SEQUENCE [LARGE SCALE GENOMIC DNA]</scope>
    <source>
        <strain evidence="13 14">KDG-16</strain>
    </source>
</reference>
<dbReference type="Pfam" id="PF02518">
    <property type="entry name" value="HATPase_c"/>
    <property type="match status" value="1"/>
</dbReference>
<evidence type="ECO:0000259" key="11">
    <source>
        <dbReference type="PROSITE" id="PS50109"/>
    </source>
</evidence>
<keyword evidence="10" id="KW-1133">Transmembrane helix</keyword>
<dbReference type="PRINTS" id="PR00344">
    <property type="entry name" value="BCTRLSENSOR"/>
</dbReference>
<comment type="catalytic activity">
    <reaction evidence="1">
        <text>ATP + protein L-histidine = ADP + protein N-phospho-L-histidine.</text>
        <dbReference type="EC" id="2.7.13.3"/>
    </reaction>
</comment>
<organism evidence="13 14">
    <name type="scientific">Flavobacterium difficile</name>
    <dbReference type="NCBI Taxonomy" id="2709659"/>
    <lineage>
        <taxon>Bacteria</taxon>
        <taxon>Pseudomonadati</taxon>
        <taxon>Bacteroidota</taxon>
        <taxon>Flavobacteriia</taxon>
        <taxon>Flavobacteriales</taxon>
        <taxon>Flavobacteriaceae</taxon>
        <taxon>Flavobacterium</taxon>
    </lineage>
</organism>
<keyword evidence="7" id="KW-0547">Nucleotide-binding</keyword>
<dbReference type="SUPFAM" id="SSF55874">
    <property type="entry name" value="ATPase domain of HSP90 chaperone/DNA topoisomerase II/histidine kinase"/>
    <property type="match status" value="1"/>
</dbReference>
<evidence type="ECO:0000256" key="9">
    <source>
        <dbReference type="ARBA" id="ARBA00022840"/>
    </source>
</evidence>
<evidence type="ECO:0000256" key="2">
    <source>
        <dbReference type="ARBA" id="ARBA00004651"/>
    </source>
</evidence>
<name>A0ABX0I6P4_9FLAO</name>
<evidence type="ECO:0000256" key="5">
    <source>
        <dbReference type="ARBA" id="ARBA00022553"/>
    </source>
</evidence>
<dbReference type="InterPro" id="IPR003594">
    <property type="entry name" value="HATPase_dom"/>
</dbReference>
<dbReference type="EC" id="2.7.13.3" evidence="3"/>
<dbReference type="Gene3D" id="1.10.287.130">
    <property type="match status" value="1"/>
</dbReference>
<evidence type="ECO:0000256" key="4">
    <source>
        <dbReference type="ARBA" id="ARBA00022475"/>
    </source>
</evidence>
<evidence type="ECO:0000313" key="14">
    <source>
        <dbReference type="Proteomes" id="UP000800984"/>
    </source>
</evidence>
<dbReference type="Pfam" id="PF00512">
    <property type="entry name" value="HisKA"/>
    <property type="match status" value="1"/>
</dbReference>
<dbReference type="SMART" id="SM00387">
    <property type="entry name" value="HATPase_c"/>
    <property type="match status" value="1"/>
</dbReference>
<keyword evidence="9" id="KW-0067">ATP-binding</keyword>
<evidence type="ECO:0000256" key="7">
    <source>
        <dbReference type="ARBA" id="ARBA00022741"/>
    </source>
</evidence>
<dbReference type="SUPFAM" id="SSF47384">
    <property type="entry name" value="Homodimeric domain of signal transducing histidine kinase"/>
    <property type="match status" value="1"/>
</dbReference>
<evidence type="ECO:0000256" key="10">
    <source>
        <dbReference type="SAM" id="Phobius"/>
    </source>
</evidence>
<dbReference type="InterPro" id="IPR036097">
    <property type="entry name" value="HisK_dim/P_sf"/>
</dbReference>
<keyword evidence="14" id="KW-1185">Reference proteome</keyword>
<feature type="domain" description="HAMP" evidence="12">
    <location>
        <begin position="192"/>
        <end position="245"/>
    </location>
</feature>
<sequence length="471" mass="54191">MLFLTTFSTILITVVSLIHFRYEAKEYHEERLSRKESAIKEHIEYILKTTSYPLLTKNIRYIFKDRIHELSDIHSLEINFFDLNGKLLLSSKSAFKIDKKIPNIGINTLNDLRNSSEKRVVITKTKENDTYLKSSFSYIKDNKFKNLAILNIPYEENSDFYNEEAENFLTRYAQVFMIMFVISILLSYLLSRNITKSISQISEKLEITQLNKRNQKLNLQPGNQEINALILSYNNMVDTLEESAQKLAQSEREHAWREMAKQVAHEIKNPLTPMRLTIQSFQRKFDVNDPNMNQKLKDYSETLIQQIDTMTTVASAFSNFANMPGQQNEMLNIVQVSKTALEIFNEEYIQFTTTEQEILTLFDRAQLTRIVTNLVKNAIQAIPESQETKSVLVALSKVDDQFVLKISDNGIGISAENAAFIFEPKFTTKNSGMGLGLAIIKNIIENYKGTITFDTEEGKGTTFIVTLPIKN</sequence>
<dbReference type="InterPro" id="IPR050980">
    <property type="entry name" value="2C_sensor_his_kinase"/>
</dbReference>
<dbReference type="InterPro" id="IPR005467">
    <property type="entry name" value="His_kinase_dom"/>
</dbReference>
<proteinExistence type="predicted"/>
<dbReference type="GO" id="GO:0016301">
    <property type="term" value="F:kinase activity"/>
    <property type="evidence" value="ECO:0007669"/>
    <property type="project" value="UniProtKB-KW"/>
</dbReference>
<comment type="subcellular location">
    <subcellularLocation>
        <location evidence="2">Cell membrane</location>
        <topology evidence="2">Multi-pass membrane protein</topology>
    </subcellularLocation>
</comment>
<gene>
    <name evidence="13" type="ORF">G4D72_09625</name>
</gene>
<evidence type="ECO:0000256" key="6">
    <source>
        <dbReference type="ARBA" id="ARBA00022679"/>
    </source>
</evidence>
<evidence type="ECO:0000259" key="12">
    <source>
        <dbReference type="PROSITE" id="PS50885"/>
    </source>
</evidence>
<keyword evidence="10" id="KW-0472">Membrane</keyword>
<dbReference type="CDD" id="cd00082">
    <property type="entry name" value="HisKA"/>
    <property type="match status" value="1"/>
</dbReference>
<evidence type="ECO:0000256" key="8">
    <source>
        <dbReference type="ARBA" id="ARBA00022777"/>
    </source>
</evidence>
<dbReference type="InterPro" id="IPR004358">
    <property type="entry name" value="Sig_transdc_His_kin-like_C"/>
</dbReference>